<evidence type="ECO:0000313" key="2">
    <source>
        <dbReference type="EMBL" id="GAA4072682.1"/>
    </source>
</evidence>
<dbReference type="EMBL" id="BAABCT010000004">
    <property type="protein sequence ID" value="GAA4072682.1"/>
    <property type="molecule type" value="Genomic_DNA"/>
</dbReference>
<keyword evidence="1" id="KW-0175">Coiled coil</keyword>
<sequence length="334" mass="37926">MKKIYLIICFGIHFINLNAQEVLKLDDFGKIALNPYVSEQAKLPAEAKAQLEIKLKQIASNYGMAGSVANPRFIITANISITTKDIIPGPPQQIAQNMDITLFIGDAIENKIFSNIVISSSGVGTNENKAFIDAIKQINTKNNKIEAFLQEAKNKIIAYYSTQCDFINQKAVALKQQEKYSEAIYTLAQIPEVCKECYFKALNEMAVVYDLKINVDGKTRLSEANAIWSANPNNEGAQQAINLIMQINPQAKCYSEATSLLKTINEKVIADEKERLRKQEEYEKRQQKIDAENSKAEAELEKQRINAYREVAVEYAKNQPQVVYRNVYRNIYWY</sequence>
<proteinExistence type="predicted"/>
<evidence type="ECO:0000313" key="3">
    <source>
        <dbReference type="Proteomes" id="UP001500367"/>
    </source>
</evidence>
<comment type="caution">
    <text evidence="2">The sequence shown here is derived from an EMBL/GenBank/DDBJ whole genome shotgun (WGS) entry which is preliminary data.</text>
</comment>
<reference evidence="3" key="1">
    <citation type="journal article" date="2019" name="Int. J. Syst. Evol. Microbiol.">
        <title>The Global Catalogue of Microorganisms (GCM) 10K type strain sequencing project: providing services to taxonomists for standard genome sequencing and annotation.</title>
        <authorList>
            <consortium name="The Broad Institute Genomics Platform"/>
            <consortium name="The Broad Institute Genome Sequencing Center for Infectious Disease"/>
            <person name="Wu L."/>
            <person name="Ma J."/>
        </authorList>
    </citation>
    <scope>NUCLEOTIDE SEQUENCE [LARGE SCALE GENOMIC DNA]</scope>
    <source>
        <strain evidence="3">JCM 17069</strain>
    </source>
</reference>
<feature type="coiled-coil region" evidence="1">
    <location>
        <begin position="279"/>
        <end position="311"/>
    </location>
</feature>
<name>A0ABP7VR20_9FLAO</name>
<organism evidence="2 3">
    <name type="scientific">Flavobacterium cheonanense</name>
    <dbReference type="NCBI Taxonomy" id="706183"/>
    <lineage>
        <taxon>Bacteria</taxon>
        <taxon>Pseudomonadati</taxon>
        <taxon>Bacteroidota</taxon>
        <taxon>Flavobacteriia</taxon>
        <taxon>Flavobacteriales</taxon>
        <taxon>Flavobacteriaceae</taxon>
        <taxon>Flavobacterium</taxon>
    </lineage>
</organism>
<dbReference type="Proteomes" id="UP001500367">
    <property type="component" value="Unassembled WGS sequence"/>
</dbReference>
<protein>
    <submittedName>
        <fullName evidence="2">Uncharacterized protein</fullName>
    </submittedName>
</protein>
<gene>
    <name evidence="2" type="ORF">GCM10022389_17610</name>
</gene>
<keyword evidence="3" id="KW-1185">Reference proteome</keyword>
<evidence type="ECO:0000256" key="1">
    <source>
        <dbReference type="SAM" id="Coils"/>
    </source>
</evidence>
<accession>A0ABP7VR20</accession>